<protein>
    <submittedName>
        <fullName evidence="4">Probable outer membrane protein</fullName>
    </submittedName>
</protein>
<accession>H8XQH6</accession>
<dbReference type="KEGG" id="fin:KQS_02390"/>
<dbReference type="Proteomes" id="UP000007599">
    <property type="component" value="Chromosome I"/>
</dbReference>
<gene>
    <name evidence="4" type="ordered locus">KQS_02390</name>
</gene>
<name>H8XQH6_FLAIG</name>
<evidence type="ECO:0000256" key="1">
    <source>
        <dbReference type="ARBA" id="ARBA00004370"/>
    </source>
</evidence>
<evidence type="ECO:0000313" key="4">
    <source>
        <dbReference type="EMBL" id="CCG52470.1"/>
    </source>
</evidence>
<dbReference type="Pfam" id="PF01103">
    <property type="entry name" value="Omp85"/>
    <property type="match status" value="1"/>
</dbReference>
<dbReference type="InterPro" id="IPR000184">
    <property type="entry name" value="Bac_surfAg_D15"/>
</dbReference>
<evidence type="ECO:0000259" key="3">
    <source>
        <dbReference type="Pfam" id="PF01103"/>
    </source>
</evidence>
<reference evidence="5" key="2">
    <citation type="submission" date="2012-03" db="EMBL/GenBank/DDBJ databases">
        <title>Complete genome sequence of Flavobacterium indicum GPTSA100-9T, isolated from warm spring water.</title>
        <authorList>
            <person name="Barbier P."/>
            <person name="Houel A."/>
            <person name="Loux V."/>
            <person name="Poulain J."/>
            <person name="Bernardet J.-F."/>
            <person name="Touchon M."/>
            <person name="Duchaud E."/>
        </authorList>
    </citation>
    <scope>NUCLEOTIDE SEQUENCE [LARGE SCALE GENOMIC DNA]</scope>
    <source>
        <strain evidence="5">DSM 17447 / CIP 109464 / GPTSA100-9</strain>
    </source>
</reference>
<dbReference type="STRING" id="1094466.KQS_02390"/>
<proteinExistence type="predicted"/>
<dbReference type="HOGENOM" id="CLU_010929_0_0_10"/>
<feature type="domain" description="Bacterial surface antigen (D15)" evidence="3">
    <location>
        <begin position="641"/>
        <end position="804"/>
    </location>
</feature>
<evidence type="ECO:0000313" key="5">
    <source>
        <dbReference type="Proteomes" id="UP000007599"/>
    </source>
</evidence>
<dbReference type="PATRIC" id="fig|1094466.5.peg.473"/>
<dbReference type="GO" id="GO:0019867">
    <property type="term" value="C:outer membrane"/>
    <property type="evidence" value="ECO:0007669"/>
    <property type="project" value="InterPro"/>
</dbReference>
<sequence>MHKNQYLLHQNKIIVNDKESNLEELEIQLYQKPNSKLLGYKLRLQLYNLSRKNSDSTYRVWLEKKPNRMERMKKIYSKKQVDRLGKSFLVSGYSEFLKKVGEAPVVMDTAKITRSKKRLNLYFYNRGFYDAKVEAKIDTLSKRKTKVSYFVKTGDVYVIDSVFRKIQTPVVDSMYQAISGSSLVEKGKPFTAQMEDDEKNRITKEFRDNGLYYFEKTNINYDADSIGKEKKLNLIVRIDNKKIKQGDSLISKPFKIYKIGRVNIFTDRQTNDKTSVIDSTTYKNLHIYSSGKLKYRPKTLADAIFIEEGEVFSDKNKVLTGKALSNFKVFYFPRIQYVENNNDSNTLTANIILSPLKRRQFVIKADVTTSNIQDFGISGYMGVTFRNVFKGAEILDFSMRGNLGSSSKLSNPNDLFFNVREYGADLKLSFPRIFFPINTRKVIKKDMFPTTSITMGMSKQTNIGLDKESYVSNFYYDWTTTKGKEKKYRFDLFNLQFIRNLNTANYFNVYKYSYNVLNSYAQTFGANSNYLDNDGNLTYPGAVSFVNDVVNGAYNTIPVGSSDYRTINSIGERRKRLIENNLIFSSAFSFNLSSKKDFNDVEFYNIRAKVESAGNFVALIANQLPAKYNDNGNKTMFGVEYAQYFKFELEYIKHLHIRRKSSLAFRTFGGIAIPYGNSNSIPFSKSYFAGGSNDNRGWLAYSLGPGASNSLNDFNEANFKLSANLEYRFNIFGKLNGALFADAGNIWNIYDNVDDEKLKFNGVQSFKDIALGSGFGFRYDFGFFVVRTDFGFKTYNPAKEMDQRWFKDVSLSEGVFNIGINYPF</sequence>
<comment type="subcellular location">
    <subcellularLocation>
        <location evidence="1">Membrane</location>
    </subcellularLocation>
</comment>
<dbReference type="eggNOG" id="COG4775">
    <property type="taxonomic scope" value="Bacteria"/>
</dbReference>
<dbReference type="EMBL" id="HE774682">
    <property type="protein sequence ID" value="CCG52470.1"/>
    <property type="molecule type" value="Genomic_DNA"/>
</dbReference>
<organism evidence="4 5">
    <name type="scientific">Flavobacterium indicum (strain DSM 17447 / CIP 109464 / GPTSA100-9)</name>
    <dbReference type="NCBI Taxonomy" id="1094466"/>
    <lineage>
        <taxon>Bacteria</taxon>
        <taxon>Pseudomonadati</taxon>
        <taxon>Bacteroidota</taxon>
        <taxon>Flavobacteriia</taxon>
        <taxon>Flavobacteriales</taxon>
        <taxon>Flavobacteriaceae</taxon>
        <taxon>Flavobacterium</taxon>
    </lineage>
</organism>
<dbReference type="AlphaFoldDB" id="H8XQH6"/>
<keyword evidence="5" id="KW-1185">Reference proteome</keyword>
<evidence type="ECO:0000256" key="2">
    <source>
        <dbReference type="ARBA" id="ARBA00023136"/>
    </source>
</evidence>
<keyword evidence="2" id="KW-0472">Membrane</keyword>
<dbReference type="Gene3D" id="2.40.160.50">
    <property type="entry name" value="membrane protein fhac: a member of the omp85/tpsb transporter family"/>
    <property type="match status" value="1"/>
</dbReference>
<reference evidence="4 5" key="1">
    <citation type="journal article" date="2012" name="J. Bacteriol.">
        <title>Complete Genome Sequence of Flavobacterium indicum GPSTA100-9T, Isolated from Warm Spring Water.</title>
        <authorList>
            <person name="Barbier P."/>
            <person name="Houel A."/>
            <person name="Loux V."/>
            <person name="Poulain J."/>
            <person name="Bernardet J.F."/>
            <person name="Touchon M."/>
            <person name="Duchaud E."/>
        </authorList>
    </citation>
    <scope>NUCLEOTIDE SEQUENCE [LARGE SCALE GENOMIC DNA]</scope>
    <source>
        <strain evidence="5">DSM 17447 / CIP 109464 / GPTSA100-9</strain>
    </source>
</reference>
<dbReference type="RefSeq" id="WP_014387614.1">
    <property type="nucleotide sequence ID" value="NC_017025.1"/>
</dbReference>